<dbReference type="Proteomes" id="UP001169862">
    <property type="component" value="Unassembled WGS sequence"/>
</dbReference>
<gene>
    <name evidence="2" type="ORF">Q4490_08875</name>
</gene>
<feature type="chain" id="PRO_5043510526" evidence="1">
    <location>
        <begin position="25"/>
        <end position="261"/>
    </location>
</feature>
<dbReference type="EMBL" id="JAUOPG010000005">
    <property type="protein sequence ID" value="MDO6453678.1"/>
    <property type="molecule type" value="Genomic_DNA"/>
</dbReference>
<reference evidence="2" key="1">
    <citation type="submission" date="2023-07" db="EMBL/GenBank/DDBJ databases">
        <title>Genome content predicts the carbon catabolic preferences of heterotrophic bacteria.</title>
        <authorList>
            <person name="Gralka M."/>
        </authorList>
    </citation>
    <scope>NUCLEOTIDE SEQUENCE</scope>
    <source>
        <strain evidence="2">I2M16</strain>
    </source>
</reference>
<organism evidence="2 3">
    <name type="scientific">Neptunomonas phycophila</name>
    <dbReference type="NCBI Taxonomy" id="1572645"/>
    <lineage>
        <taxon>Bacteria</taxon>
        <taxon>Pseudomonadati</taxon>
        <taxon>Pseudomonadota</taxon>
        <taxon>Gammaproteobacteria</taxon>
        <taxon>Oceanospirillales</taxon>
        <taxon>Oceanospirillaceae</taxon>
        <taxon>Neptunomonas</taxon>
    </lineage>
</organism>
<protein>
    <submittedName>
        <fullName evidence="2">DUF2927 domain-containing protein</fullName>
    </submittedName>
</protein>
<evidence type="ECO:0000313" key="2">
    <source>
        <dbReference type="EMBL" id="MDO6453678.1"/>
    </source>
</evidence>
<accession>A0AAW7XJY3</accession>
<evidence type="ECO:0000313" key="3">
    <source>
        <dbReference type="Proteomes" id="UP001169862"/>
    </source>
</evidence>
<name>A0AAW7XJY3_9GAMM</name>
<keyword evidence="1" id="KW-0732">Signal</keyword>
<dbReference type="Pfam" id="PF11150">
    <property type="entry name" value="DUF2927"/>
    <property type="match status" value="1"/>
</dbReference>
<evidence type="ECO:0000256" key="1">
    <source>
        <dbReference type="SAM" id="SignalP"/>
    </source>
</evidence>
<comment type="caution">
    <text evidence="2">The sequence shown here is derived from an EMBL/GenBank/DDBJ whole genome shotgun (WGS) entry which is preliminary data.</text>
</comment>
<feature type="signal peptide" evidence="1">
    <location>
        <begin position="1"/>
        <end position="24"/>
    </location>
</feature>
<dbReference type="AlphaFoldDB" id="A0AAW7XJY3"/>
<sequence>MIQHCWKRYWLITLLAFSSHGALTETAHWQQPSFIEQSFLTIALGSEYNTAARVIHKWRKPVRVYVTHQVGDQALHESLLSQHIAHLKKITQHDIALTDRADQANVRVFFTQESRLIPLLKKYTGASTVKNERGSVCIASFRRNAQSEIVEARIFIPVDRARRHAKLLACIVEEITQVLGLPRDDDAVYPSIFNDKSTDTLLTGLDDLLLRILYTPAIKPGMNEAQVRPKVRAAIQSLQQKGMITNAALRVRSEGELYQLF</sequence>
<dbReference type="RefSeq" id="WP_303549985.1">
    <property type="nucleotide sequence ID" value="NZ_JAUOPG010000005.1"/>
</dbReference>
<proteinExistence type="predicted"/>
<dbReference type="InterPro" id="IPR021323">
    <property type="entry name" value="DUF2927"/>
</dbReference>